<protein>
    <submittedName>
        <fullName evidence="2">Uncharacterized protein</fullName>
    </submittedName>
</protein>
<comment type="caution">
    <text evidence="2">The sequence shown here is derived from an EMBL/GenBank/DDBJ whole genome shotgun (WGS) entry which is preliminary data.</text>
</comment>
<feature type="signal peptide" evidence="1">
    <location>
        <begin position="1"/>
        <end position="27"/>
    </location>
</feature>
<sequence length="187" mass="20166">MSQISRFVRGSIAACALAVATANVALADTPVTYMDGSDAVFNMAIPDFWTARVGGPRVLSAPGEDAPRGVDRVIGLEPESNSGVWVGFVSPRGLSTLDEATEYARSLAPQIAKEAEVTEFEERRIAGYPARVYRGNGRRDGRTVYFTVSLIDLPNGRVVFSLTAFEAGYDPAAIEDINAIYNSIRSR</sequence>
<feature type="chain" id="PRO_5015140785" evidence="1">
    <location>
        <begin position="28"/>
        <end position="187"/>
    </location>
</feature>
<accession>A0A2P8FIX2</accession>
<reference evidence="2 3" key="1">
    <citation type="submission" date="2018-03" db="EMBL/GenBank/DDBJ databases">
        <title>Genomic Encyclopedia of Archaeal and Bacterial Type Strains, Phase II (KMG-II): from individual species to whole genera.</title>
        <authorList>
            <person name="Goeker M."/>
        </authorList>
    </citation>
    <scope>NUCLEOTIDE SEQUENCE [LARGE SCALE GENOMIC DNA]</scope>
    <source>
        <strain evidence="2 3">DSM 100673</strain>
    </source>
</reference>
<evidence type="ECO:0000313" key="3">
    <source>
        <dbReference type="Proteomes" id="UP000240418"/>
    </source>
</evidence>
<dbReference type="AlphaFoldDB" id="A0A2P8FIX2"/>
<evidence type="ECO:0000313" key="2">
    <source>
        <dbReference type="EMBL" id="PSL21657.1"/>
    </source>
</evidence>
<gene>
    <name evidence="2" type="ORF">CLV88_10181</name>
</gene>
<keyword evidence="3" id="KW-1185">Reference proteome</keyword>
<name>A0A2P8FIX2_9RHOB</name>
<dbReference type="RefSeq" id="WP_133169896.1">
    <property type="nucleotide sequence ID" value="NZ_PYGJ01000001.1"/>
</dbReference>
<dbReference type="OrthoDB" id="7707581at2"/>
<keyword evidence="1" id="KW-0732">Signal</keyword>
<dbReference type="Proteomes" id="UP000240418">
    <property type="component" value="Unassembled WGS sequence"/>
</dbReference>
<organism evidence="2 3">
    <name type="scientific">Shimia abyssi</name>
    <dbReference type="NCBI Taxonomy" id="1662395"/>
    <lineage>
        <taxon>Bacteria</taxon>
        <taxon>Pseudomonadati</taxon>
        <taxon>Pseudomonadota</taxon>
        <taxon>Alphaproteobacteria</taxon>
        <taxon>Rhodobacterales</taxon>
        <taxon>Roseobacteraceae</taxon>
    </lineage>
</organism>
<dbReference type="EMBL" id="PYGJ01000001">
    <property type="protein sequence ID" value="PSL21657.1"/>
    <property type="molecule type" value="Genomic_DNA"/>
</dbReference>
<proteinExistence type="predicted"/>
<evidence type="ECO:0000256" key="1">
    <source>
        <dbReference type="SAM" id="SignalP"/>
    </source>
</evidence>